<name>A0AAN9A8N6_HALRR</name>
<dbReference type="EMBL" id="JAXCGZ010007926">
    <property type="protein sequence ID" value="KAK7078249.1"/>
    <property type="molecule type" value="Genomic_DNA"/>
</dbReference>
<dbReference type="Proteomes" id="UP001381693">
    <property type="component" value="Unassembled WGS sequence"/>
</dbReference>
<organism evidence="1 2">
    <name type="scientific">Halocaridina rubra</name>
    <name type="common">Hawaiian red shrimp</name>
    <dbReference type="NCBI Taxonomy" id="373956"/>
    <lineage>
        <taxon>Eukaryota</taxon>
        <taxon>Metazoa</taxon>
        <taxon>Ecdysozoa</taxon>
        <taxon>Arthropoda</taxon>
        <taxon>Crustacea</taxon>
        <taxon>Multicrustacea</taxon>
        <taxon>Malacostraca</taxon>
        <taxon>Eumalacostraca</taxon>
        <taxon>Eucarida</taxon>
        <taxon>Decapoda</taxon>
        <taxon>Pleocyemata</taxon>
        <taxon>Caridea</taxon>
        <taxon>Atyoidea</taxon>
        <taxon>Atyidae</taxon>
        <taxon>Halocaridina</taxon>
    </lineage>
</organism>
<reference evidence="1 2" key="1">
    <citation type="submission" date="2023-11" db="EMBL/GenBank/DDBJ databases">
        <title>Halocaridina rubra genome assembly.</title>
        <authorList>
            <person name="Smith C."/>
        </authorList>
    </citation>
    <scope>NUCLEOTIDE SEQUENCE [LARGE SCALE GENOMIC DNA]</scope>
    <source>
        <strain evidence="1">EP-1</strain>
        <tissue evidence="1">Whole</tissue>
    </source>
</reference>
<protein>
    <submittedName>
        <fullName evidence="1">Uncharacterized protein</fullName>
    </submittedName>
</protein>
<proteinExistence type="predicted"/>
<keyword evidence="2" id="KW-1185">Reference proteome</keyword>
<gene>
    <name evidence="1" type="ORF">SK128_014932</name>
</gene>
<comment type="caution">
    <text evidence="1">The sequence shown here is derived from an EMBL/GenBank/DDBJ whole genome shotgun (WGS) entry which is preliminary data.</text>
</comment>
<evidence type="ECO:0000313" key="1">
    <source>
        <dbReference type="EMBL" id="KAK7078249.1"/>
    </source>
</evidence>
<dbReference type="AlphaFoldDB" id="A0AAN9A8N6"/>
<accession>A0AAN9A8N6</accession>
<evidence type="ECO:0000313" key="2">
    <source>
        <dbReference type="Proteomes" id="UP001381693"/>
    </source>
</evidence>
<sequence>MVIAFAGVPSHAGVLSGGADVSKLVKSRGDYLNDLNPELVTLLQQTLPEIHDIRIIDGPNGPRLDMPLSGCRDSLDCHHRFTNYLGLLVRMMETGKRK</sequence>